<dbReference type="Proteomes" id="UP000186143">
    <property type="component" value="Unassembled WGS sequence"/>
</dbReference>
<sequence length="159" mass="16472">MDLRRFEFDGRMDERDGQQFVSGRALFGDGWTRIHRVETHGFASMPVKGAKGLLLAPHPDLGFVLGLENPGMRPAGMPGGGTALYDAGGNIIRMVMGDGIRIDIAGASMTLTKGGVTLTISAGGVEITGGFLKVNGVRVDDTHVHGGVVPGSGNTGTPA</sequence>
<reference evidence="1 2" key="1">
    <citation type="submission" date="2016-09" db="EMBL/GenBank/DDBJ databases">
        <title>Rhizobium sp. nov., a novel species isolated from the rice rhizosphere.</title>
        <authorList>
            <person name="Zhao J."/>
            <person name="Zhang X."/>
        </authorList>
    </citation>
    <scope>NUCLEOTIDE SEQUENCE [LARGE SCALE GENOMIC DNA]</scope>
    <source>
        <strain evidence="1 2">MH17</strain>
    </source>
</reference>
<proteinExistence type="predicted"/>
<evidence type="ECO:0000313" key="1">
    <source>
        <dbReference type="EMBL" id="OLP56830.1"/>
    </source>
</evidence>
<name>A0A1Q9AN49_9HYPH</name>
<evidence type="ECO:0008006" key="3">
    <source>
        <dbReference type="Google" id="ProtNLM"/>
    </source>
</evidence>
<organism evidence="1 2">
    <name type="scientific">Xaviernesmea rhizosphaerae</name>
    <dbReference type="NCBI Taxonomy" id="1672749"/>
    <lineage>
        <taxon>Bacteria</taxon>
        <taxon>Pseudomonadati</taxon>
        <taxon>Pseudomonadota</taxon>
        <taxon>Alphaproteobacteria</taxon>
        <taxon>Hyphomicrobiales</taxon>
        <taxon>Rhizobiaceae</taxon>
        <taxon>Rhizobium/Agrobacterium group</taxon>
        <taxon>Xaviernesmea</taxon>
    </lineage>
</organism>
<protein>
    <recommendedName>
        <fullName evidence="3">Phage baseplate assembly protein V</fullName>
    </recommendedName>
</protein>
<dbReference type="EMBL" id="MKIO01000021">
    <property type="protein sequence ID" value="OLP56830.1"/>
    <property type="molecule type" value="Genomic_DNA"/>
</dbReference>
<accession>A0A1Q9AN49</accession>
<dbReference type="STRING" id="1672749.BJF92_12220"/>
<comment type="caution">
    <text evidence="1">The sequence shown here is derived from an EMBL/GenBank/DDBJ whole genome shotgun (WGS) entry which is preliminary data.</text>
</comment>
<gene>
    <name evidence="1" type="ORF">BJF92_12220</name>
</gene>
<dbReference type="OrthoDB" id="8449472at2"/>
<dbReference type="AlphaFoldDB" id="A0A1Q9AN49"/>
<evidence type="ECO:0000313" key="2">
    <source>
        <dbReference type="Proteomes" id="UP000186143"/>
    </source>
</evidence>
<dbReference type="RefSeq" id="WP_075633851.1">
    <property type="nucleotide sequence ID" value="NZ_MKIO01000021.1"/>
</dbReference>